<reference evidence="2 3" key="1">
    <citation type="submission" date="2020-05" db="EMBL/GenBank/DDBJ databases">
        <title>Genomic Encyclopedia of Type Strains, Phase III (KMG-III): the genomes of soil and plant-associated and newly described type strains.</title>
        <authorList>
            <person name="Whitman W."/>
        </authorList>
    </citation>
    <scope>NUCLEOTIDE SEQUENCE [LARGE SCALE GENOMIC DNA]</scope>
    <source>
        <strain evidence="2 3">KCTC 19046</strain>
    </source>
</reference>
<proteinExistence type="predicted"/>
<evidence type="ECO:0000256" key="1">
    <source>
        <dbReference type="SAM" id="MobiDB-lite"/>
    </source>
</evidence>
<gene>
    <name evidence="2" type="ORF">HDG69_003713</name>
</gene>
<dbReference type="Proteomes" id="UP000757540">
    <property type="component" value="Unassembled WGS sequence"/>
</dbReference>
<accession>A0ABX2A8W4</accession>
<keyword evidence="3" id="KW-1185">Reference proteome</keyword>
<comment type="caution">
    <text evidence="2">The sequence shown here is derived from an EMBL/GenBank/DDBJ whole genome shotgun (WGS) entry which is preliminary data.</text>
</comment>
<evidence type="ECO:0000313" key="2">
    <source>
        <dbReference type="EMBL" id="NOV99111.1"/>
    </source>
</evidence>
<dbReference type="RefSeq" id="WP_171785286.1">
    <property type="nucleotide sequence ID" value="NZ_BAAAML010000011.1"/>
</dbReference>
<sequence length="121" mass="13191">MSLRSAMDRLLGRSTPSSSATAPSGGGRAAAVSHLQEFVGTRVGVEAYVEPPNAQTPATVLLVATDGEWTRRRVPDERTGFDVARSLGVPVYNVRFTGYPQRMRDWNSAQRAERRRGSGRS</sequence>
<dbReference type="EMBL" id="JABEZU010000005">
    <property type="protein sequence ID" value="NOV99111.1"/>
    <property type="molecule type" value="Genomic_DNA"/>
</dbReference>
<feature type="compositionally biased region" description="Basic and acidic residues" evidence="1">
    <location>
        <begin position="1"/>
        <end position="11"/>
    </location>
</feature>
<name>A0ABX2A8W4_9MICO</name>
<evidence type="ECO:0000313" key="3">
    <source>
        <dbReference type="Proteomes" id="UP000757540"/>
    </source>
</evidence>
<organism evidence="2 3">
    <name type="scientific">Isoptericola halotolerans</name>
    <dbReference type="NCBI Taxonomy" id="300560"/>
    <lineage>
        <taxon>Bacteria</taxon>
        <taxon>Bacillati</taxon>
        <taxon>Actinomycetota</taxon>
        <taxon>Actinomycetes</taxon>
        <taxon>Micrococcales</taxon>
        <taxon>Promicromonosporaceae</taxon>
        <taxon>Isoptericola</taxon>
    </lineage>
</organism>
<protein>
    <recommendedName>
        <fullName evidence="4">Oxidoreductase</fullName>
    </recommendedName>
</protein>
<feature type="compositionally biased region" description="Low complexity" evidence="1">
    <location>
        <begin position="12"/>
        <end position="23"/>
    </location>
</feature>
<evidence type="ECO:0008006" key="4">
    <source>
        <dbReference type="Google" id="ProtNLM"/>
    </source>
</evidence>
<feature type="region of interest" description="Disordered" evidence="1">
    <location>
        <begin position="1"/>
        <end position="28"/>
    </location>
</feature>